<dbReference type="InterPro" id="IPR051603">
    <property type="entry name" value="Zinc-ADH_QOR/CCCR"/>
</dbReference>
<evidence type="ECO:0000313" key="3">
    <source>
        <dbReference type="EMBL" id="TWD77079.1"/>
    </source>
</evidence>
<dbReference type="OrthoDB" id="9787435at2"/>
<dbReference type="Pfam" id="PF08240">
    <property type="entry name" value="ADH_N"/>
    <property type="match status" value="1"/>
</dbReference>
<organism evidence="3 4">
    <name type="scientific">Variovorax beijingensis</name>
    <dbReference type="NCBI Taxonomy" id="2496117"/>
    <lineage>
        <taxon>Bacteria</taxon>
        <taxon>Pseudomonadati</taxon>
        <taxon>Pseudomonadota</taxon>
        <taxon>Betaproteobacteria</taxon>
        <taxon>Burkholderiales</taxon>
        <taxon>Comamonadaceae</taxon>
        <taxon>Variovorax</taxon>
    </lineage>
</organism>
<dbReference type="InterPro" id="IPR013149">
    <property type="entry name" value="ADH-like_C"/>
</dbReference>
<dbReference type="PANTHER" id="PTHR44154:SF1">
    <property type="entry name" value="QUINONE OXIDOREDUCTASE"/>
    <property type="match status" value="1"/>
</dbReference>
<comment type="caution">
    <text evidence="3">The sequence shown here is derived from an EMBL/GenBank/DDBJ whole genome shotgun (WGS) entry which is preliminary data.</text>
</comment>
<accession>A0A561BDY6</accession>
<dbReference type="SUPFAM" id="SSF50129">
    <property type="entry name" value="GroES-like"/>
    <property type="match status" value="1"/>
</dbReference>
<name>A0A561BDY6_9BURK</name>
<dbReference type="Pfam" id="PF00107">
    <property type="entry name" value="ADH_zinc_N"/>
    <property type="match status" value="1"/>
</dbReference>
<dbReference type="RefSeq" id="WP_145746308.1">
    <property type="nucleotide sequence ID" value="NZ_VIVL01000010.1"/>
</dbReference>
<dbReference type="Gene3D" id="3.90.180.10">
    <property type="entry name" value="Medium-chain alcohol dehydrogenases, catalytic domain"/>
    <property type="match status" value="1"/>
</dbReference>
<dbReference type="Proteomes" id="UP000319722">
    <property type="component" value="Unassembled WGS sequence"/>
</dbReference>
<dbReference type="InterPro" id="IPR036291">
    <property type="entry name" value="NAD(P)-bd_dom_sf"/>
</dbReference>
<dbReference type="InterPro" id="IPR020843">
    <property type="entry name" value="ER"/>
</dbReference>
<dbReference type="GO" id="GO:0016491">
    <property type="term" value="F:oxidoreductase activity"/>
    <property type="evidence" value="ECO:0007669"/>
    <property type="project" value="InterPro"/>
</dbReference>
<feature type="domain" description="Enoyl reductase (ER)" evidence="2">
    <location>
        <begin position="15"/>
        <end position="332"/>
    </location>
</feature>
<proteinExistence type="predicted"/>
<protein>
    <submittedName>
        <fullName evidence="3">NADPH2:quinone reductase</fullName>
    </submittedName>
</protein>
<dbReference type="CDD" id="cd08268">
    <property type="entry name" value="MDR2"/>
    <property type="match status" value="1"/>
</dbReference>
<evidence type="ECO:0000259" key="2">
    <source>
        <dbReference type="SMART" id="SM00829"/>
    </source>
</evidence>
<keyword evidence="1" id="KW-0521">NADP</keyword>
<dbReference type="InterPro" id="IPR013154">
    <property type="entry name" value="ADH-like_N"/>
</dbReference>
<dbReference type="Gene3D" id="3.40.50.720">
    <property type="entry name" value="NAD(P)-binding Rossmann-like Domain"/>
    <property type="match status" value="1"/>
</dbReference>
<dbReference type="SMART" id="SM00829">
    <property type="entry name" value="PKS_ER"/>
    <property type="match status" value="1"/>
</dbReference>
<sequence length="340" mass="35518">MMSATIKAVQLQAPGGPEVLQLVELPLPQPQAGEVRVKAMAIGAGGPDVLIRNGTYKWMPPMPAIPGNEMAGVVDAVGPGVTALRVGQRVFVSARELAQRGGCYAEAICVPEAAPFVLPDAIRFEDAVSLGNFQLALAMLSSNGNLPARSVLIPGAAGGVATALVQVARDRGLRVIGTASTPQKREFARANGAHEVIESEPRGLTEKVMQLTDGRGVDLAFDHLGGDLFIACLRALAPFGMAVSYNIVNGPPTGDVFEELRRLLGRSLAVRTFSIHAIDADAAQRRGFMEAAIALMAEGRVQAPPATCFALADSRHAHELLDSGSAVGKIVLLPAGSPRD</sequence>
<reference evidence="3 4" key="1">
    <citation type="submission" date="2019-06" db="EMBL/GenBank/DDBJ databases">
        <title>Sorghum-associated microbial communities from plants grown in Nebraska, USA.</title>
        <authorList>
            <person name="Schachtman D."/>
        </authorList>
    </citation>
    <scope>NUCLEOTIDE SEQUENCE [LARGE SCALE GENOMIC DNA]</scope>
    <source>
        <strain evidence="3 4">T529</strain>
    </source>
</reference>
<dbReference type="InterPro" id="IPR011032">
    <property type="entry name" value="GroES-like_sf"/>
</dbReference>
<dbReference type="EMBL" id="VIVL01000010">
    <property type="protein sequence ID" value="TWD77079.1"/>
    <property type="molecule type" value="Genomic_DNA"/>
</dbReference>
<evidence type="ECO:0000313" key="4">
    <source>
        <dbReference type="Proteomes" id="UP000319722"/>
    </source>
</evidence>
<evidence type="ECO:0000256" key="1">
    <source>
        <dbReference type="ARBA" id="ARBA00022857"/>
    </source>
</evidence>
<gene>
    <name evidence="3" type="ORF">FB547_11041</name>
</gene>
<dbReference type="AlphaFoldDB" id="A0A561BDY6"/>
<dbReference type="SUPFAM" id="SSF51735">
    <property type="entry name" value="NAD(P)-binding Rossmann-fold domains"/>
    <property type="match status" value="1"/>
</dbReference>
<dbReference type="PANTHER" id="PTHR44154">
    <property type="entry name" value="QUINONE OXIDOREDUCTASE"/>
    <property type="match status" value="1"/>
</dbReference>